<feature type="non-terminal residue" evidence="1">
    <location>
        <position position="1"/>
    </location>
</feature>
<feature type="non-terminal residue" evidence="1">
    <location>
        <position position="74"/>
    </location>
</feature>
<dbReference type="AlphaFoldDB" id="A0A061QQH7"/>
<gene>
    <name evidence="1" type="ORF">TSPGSL018_21936</name>
</gene>
<protein>
    <submittedName>
        <fullName evidence="1">Uncharacterized protein</fullName>
    </submittedName>
</protein>
<dbReference type="EMBL" id="GBEZ01024009">
    <property type="protein sequence ID" value="JAC62932.1"/>
    <property type="molecule type" value="Transcribed_RNA"/>
</dbReference>
<evidence type="ECO:0000313" key="1">
    <source>
        <dbReference type="EMBL" id="JAC62932.1"/>
    </source>
</evidence>
<sequence length="74" mass="7725">QTCYAAANPSVCRGKDPNTGSRLLLIASVPVPDGVEGLPQGHTQVVFPLSVLLRVGPSPMKYAVQAALQTLEPV</sequence>
<reference evidence="1" key="1">
    <citation type="submission" date="2014-05" db="EMBL/GenBank/DDBJ databases">
        <title>The transcriptome of the halophilic microalga Tetraselmis sp. GSL018 isolated from the Great Salt Lake, Utah.</title>
        <authorList>
            <person name="Jinkerson R.E."/>
            <person name="D'Adamo S."/>
            <person name="Posewitz M.C."/>
        </authorList>
    </citation>
    <scope>NUCLEOTIDE SEQUENCE</scope>
    <source>
        <strain evidence="1">GSL018</strain>
    </source>
</reference>
<organism evidence="1">
    <name type="scientific">Tetraselmis sp. GSL018</name>
    <dbReference type="NCBI Taxonomy" id="582737"/>
    <lineage>
        <taxon>Eukaryota</taxon>
        <taxon>Viridiplantae</taxon>
        <taxon>Chlorophyta</taxon>
        <taxon>core chlorophytes</taxon>
        <taxon>Chlorodendrophyceae</taxon>
        <taxon>Chlorodendrales</taxon>
        <taxon>Chlorodendraceae</taxon>
        <taxon>Tetraselmis</taxon>
    </lineage>
</organism>
<proteinExistence type="predicted"/>
<name>A0A061QQH7_9CHLO</name>
<accession>A0A061QQH7</accession>